<evidence type="ECO:0000313" key="3">
    <source>
        <dbReference type="EMBL" id="MBO0935252.1"/>
    </source>
</evidence>
<dbReference type="GO" id="GO:0016020">
    <property type="term" value="C:membrane"/>
    <property type="evidence" value="ECO:0007669"/>
    <property type="project" value="TreeGrafter"/>
</dbReference>
<dbReference type="PANTHER" id="PTHR23028">
    <property type="entry name" value="ACETYLTRANSFERASE"/>
    <property type="match status" value="1"/>
</dbReference>
<reference evidence="3" key="1">
    <citation type="submission" date="2021-03" db="EMBL/GenBank/DDBJ databases">
        <title>Fibrella sp. HMF5335 genome sequencing and assembly.</title>
        <authorList>
            <person name="Kang H."/>
            <person name="Kim H."/>
            <person name="Bae S."/>
            <person name="Joh K."/>
        </authorList>
    </citation>
    <scope>NUCLEOTIDE SEQUENCE</scope>
    <source>
        <strain evidence="3">HMF5335</strain>
    </source>
</reference>
<feature type="transmembrane region" description="Helical" evidence="1">
    <location>
        <begin position="260"/>
        <end position="279"/>
    </location>
</feature>
<feature type="transmembrane region" description="Helical" evidence="1">
    <location>
        <begin position="79"/>
        <end position="101"/>
    </location>
</feature>
<organism evidence="3 4">
    <name type="scientific">Fibrella rubiginis</name>
    <dbReference type="NCBI Taxonomy" id="2817060"/>
    <lineage>
        <taxon>Bacteria</taxon>
        <taxon>Pseudomonadati</taxon>
        <taxon>Bacteroidota</taxon>
        <taxon>Cytophagia</taxon>
        <taxon>Cytophagales</taxon>
        <taxon>Spirosomataceae</taxon>
        <taxon>Fibrella</taxon>
    </lineage>
</organism>
<dbReference type="InterPro" id="IPR002656">
    <property type="entry name" value="Acyl_transf_3_dom"/>
</dbReference>
<evidence type="ECO:0000256" key="1">
    <source>
        <dbReference type="SAM" id="Phobius"/>
    </source>
</evidence>
<dbReference type="PANTHER" id="PTHR23028:SF53">
    <property type="entry name" value="ACYL_TRANSF_3 DOMAIN-CONTAINING PROTEIN"/>
    <property type="match status" value="1"/>
</dbReference>
<evidence type="ECO:0000259" key="2">
    <source>
        <dbReference type="Pfam" id="PF01757"/>
    </source>
</evidence>
<proteinExistence type="predicted"/>
<dbReference type="RefSeq" id="WP_207362813.1">
    <property type="nucleotide sequence ID" value="NZ_JAFMYV010000001.1"/>
</dbReference>
<feature type="transmembrane region" description="Helical" evidence="1">
    <location>
        <begin position="168"/>
        <end position="189"/>
    </location>
</feature>
<gene>
    <name evidence="3" type="ORF">J2I47_01700</name>
</gene>
<name>A0A939GEU6_9BACT</name>
<dbReference type="AlphaFoldDB" id="A0A939GEU6"/>
<dbReference type="EMBL" id="JAFMYV010000001">
    <property type="protein sequence ID" value="MBO0935252.1"/>
    <property type="molecule type" value="Genomic_DNA"/>
</dbReference>
<feature type="transmembrane region" description="Helical" evidence="1">
    <location>
        <begin position="344"/>
        <end position="364"/>
    </location>
</feature>
<keyword evidence="1" id="KW-0472">Membrane</keyword>
<feature type="transmembrane region" description="Helical" evidence="1">
    <location>
        <begin position="27"/>
        <end position="47"/>
    </location>
</feature>
<feature type="domain" description="Acyltransferase 3" evidence="2">
    <location>
        <begin position="3"/>
        <end position="359"/>
    </location>
</feature>
<keyword evidence="1" id="KW-1133">Transmembrane helix</keyword>
<dbReference type="InterPro" id="IPR050879">
    <property type="entry name" value="Acyltransferase_3"/>
</dbReference>
<dbReference type="GO" id="GO:0000271">
    <property type="term" value="P:polysaccharide biosynthetic process"/>
    <property type="evidence" value="ECO:0007669"/>
    <property type="project" value="TreeGrafter"/>
</dbReference>
<protein>
    <submittedName>
        <fullName evidence="3">Acyltransferase</fullName>
    </submittedName>
</protein>
<feature type="transmembrane region" description="Helical" evidence="1">
    <location>
        <begin position="320"/>
        <end position="338"/>
    </location>
</feature>
<dbReference type="GO" id="GO:0016747">
    <property type="term" value="F:acyltransferase activity, transferring groups other than amino-acyl groups"/>
    <property type="evidence" value="ECO:0007669"/>
    <property type="project" value="InterPro"/>
</dbReference>
<dbReference type="Pfam" id="PF01757">
    <property type="entry name" value="Acyl_transf_3"/>
    <property type="match status" value="1"/>
</dbReference>
<dbReference type="Proteomes" id="UP000664034">
    <property type="component" value="Unassembled WGS sequence"/>
</dbReference>
<evidence type="ECO:0000313" key="4">
    <source>
        <dbReference type="Proteomes" id="UP000664034"/>
    </source>
</evidence>
<sequence length="390" mass="43832">MGLLRVLLAAAVVFVHAGPMRGFPTIGGNLAVQAFYIISGFYMALILNEKYIVSSKTGAGQLRAGQVYRLFLTNRLLRLLPIYYATLAIIGVVALVMWLTLGDIRLEFVQAVRTYGDQLSVGTKAFLATANAAMVGQDWVSFMTLDPTTHALIFTRDFSTAPVNLNNFLLVHQGWTIGLEITFYLMAPFLVRRKSWLLILIVVLATALRVYLRRHYGLTGLAWQYRFFPTEIAFFMLGALGYKAYRVLRKKVIPLWVRQLCLYGTLSFTLFFGGIFQVANRLGVPPIAMSTLFTLTIAACIPVLFIHGKNNRLDQRIGDLSYPLYIVHYIVFETLRAYQVGGEYTNLLTLAISLVLALGLNHFVGEPVEALRRRIYERRKATVAVVGRNE</sequence>
<comment type="caution">
    <text evidence="3">The sequence shown here is derived from an EMBL/GenBank/DDBJ whole genome shotgun (WGS) entry which is preliminary data.</text>
</comment>
<accession>A0A939GEU6</accession>
<keyword evidence="1" id="KW-0812">Transmembrane</keyword>
<keyword evidence="3" id="KW-0012">Acyltransferase</keyword>
<keyword evidence="3" id="KW-0808">Transferase</keyword>
<feature type="transmembrane region" description="Helical" evidence="1">
    <location>
        <begin position="285"/>
        <end position="308"/>
    </location>
</feature>
<keyword evidence="4" id="KW-1185">Reference proteome</keyword>
<feature type="transmembrane region" description="Helical" evidence="1">
    <location>
        <begin position="196"/>
        <end position="212"/>
    </location>
</feature>